<sequence>MTDYYLTDAELKHVKVLPQSGQTGMTREQWDLLSSESQRKLYYEYSAGAHPTKWDDKTNALPRAHEPERGKWDATAGKGYEVDPAELRKLARDMKYKLDMWKSKLNAVGTISITTSDFGDAQGAEAFVGVVNASKAGFHAYIVAIEGAYTGVIKKLMATADQYDEAHGKTKKQVDGVEPMTGKPSIG</sequence>
<keyword evidence="3" id="KW-1185">Reference proteome</keyword>
<organism evidence="2 3">
    <name type="scientific">Actinomadura meridiana</name>
    <dbReference type="NCBI Taxonomy" id="559626"/>
    <lineage>
        <taxon>Bacteria</taxon>
        <taxon>Bacillati</taxon>
        <taxon>Actinomycetota</taxon>
        <taxon>Actinomycetes</taxon>
        <taxon>Streptosporangiales</taxon>
        <taxon>Thermomonosporaceae</taxon>
        <taxon>Actinomadura</taxon>
    </lineage>
</organism>
<evidence type="ECO:0000313" key="3">
    <source>
        <dbReference type="Proteomes" id="UP001501710"/>
    </source>
</evidence>
<dbReference type="RefSeq" id="WP_344898993.1">
    <property type="nucleotide sequence ID" value="NZ_BAABAS010000011.1"/>
</dbReference>
<evidence type="ECO:0000313" key="2">
    <source>
        <dbReference type="EMBL" id="GAA4234982.1"/>
    </source>
</evidence>
<protein>
    <submittedName>
        <fullName evidence="2">Uncharacterized protein</fullName>
    </submittedName>
</protein>
<dbReference type="EMBL" id="BAABAS010000011">
    <property type="protein sequence ID" value="GAA4234982.1"/>
    <property type="molecule type" value="Genomic_DNA"/>
</dbReference>
<feature type="region of interest" description="Disordered" evidence="1">
    <location>
        <begin position="167"/>
        <end position="187"/>
    </location>
</feature>
<reference evidence="3" key="1">
    <citation type="journal article" date="2019" name="Int. J. Syst. Evol. Microbiol.">
        <title>The Global Catalogue of Microorganisms (GCM) 10K type strain sequencing project: providing services to taxonomists for standard genome sequencing and annotation.</title>
        <authorList>
            <consortium name="The Broad Institute Genomics Platform"/>
            <consortium name="The Broad Institute Genome Sequencing Center for Infectious Disease"/>
            <person name="Wu L."/>
            <person name="Ma J."/>
        </authorList>
    </citation>
    <scope>NUCLEOTIDE SEQUENCE [LARGE SCALE GENOMIC DNA]</scope>
    <source>
        <strain evidence="3">JCM 17440</strain>
    </source>
</reference>
<accession>A0ABP8C7H5</accession>
<dbReference type="Proteomes" id="UP001501710">
    <property type="component" value="Unassembled WGS sequence"/>
</dbReference>
<evidence type="ECO:0000256" key="1">
    <source>
        <dbReference type="SAM" id="MobiDB-lite"/>
    </source>
</evidence>
<gene>
    <name evidence="2" type="ORF">GCM10022254_41180</name>
</gene>
<comment type="caution">
    <text evidence="2">The sequence shown here is derived from an EMBL/GenBank/DDBJ whole genome shotgun (WGS) entry which is preliminary data.</text>
</comment>
<name>A0ABP8C7H5_9ACTN</name>
<proteinExistence type="predicted"/>